<comment type="caution">
    <text evidence="2">The sequence shown here is derived from an EMBL/GenBank/DDBJ whole genome shotgun (WGS) entry which is preliminary data.</text>
</comment>
<name>A0ABU2XS95_9ACTN</name>
<gene>
    <name evidence="2" type="ORF">RND15_39860</name>
</gene>
<evidence type="ECO:0000313" key="3">
    <source>
        <dbReference type="Proteomes" id="UP001180754"/>
    </source>
</evidence>
<protein>
    <recommendedName>
        <fullName evidence="4">Secreted protein</fullName>
    </recommendedName>
</protein>
<keyword evidence="3" id="KW-1185">Reference proteome</keyword>
<feature type="region of interest" description="Disordered" evidence="1">
    <location>
        <begin position="34"/>
        <end position="90"/>
    </location>
</feature>
<dbReference type="EMBL" id="JAVRFD010000029">
    <property type="protein sequence ID" value="MDT0548784.1"/>
    <property type="molecule type" value="Genomic_DNA"/>
</dbReference>
<dbReference type="RefSeq" id="WP_311729356.1">
    <property type="nucleotide sequence ID" value="NZ_JAVRFD010000029.1"/>
</dbReference>
<organism evidence="2 3">
    <name type="scientific">Streptomyces lonegramiae</name>
    <dbReference type="NCBI Taxonomy" id="3075524"/>
    <lineage>
        <taxon>Bacteria</taxon>
        <taxon>Bacillati</taxon>
        <taxon>Actinomycetota</taxon>
        <taxon>Actinomycetes</taxon>
        <taxon>Kitasatosporales</taxon>
        <taxon>Streptomycetaceae</taxon>
        <taxon>Streptomyces</taxon>
    </lineage>
</organism>
<evidence type="ECO:0000313" key="2">
    <source>
        <dbReference type="EMBL" id="MDT0548784.1"/>
    </source>
</evidence>
<proteinExistence type="predicted"/>
<evidence type="ECO:0000256" key="1">
    <source>
        <dbReference type="SAM" id="MobiDB-lite"/>
    </source>
</evidence>
<accession>A0ABU2XS95</accession>
<feature type="compositionally biased region" description="Basic and acidic residues" evidence="1">
    <location>
        <begin position="59"/>
        <end position="73"/>
    </location>
</feature>
<reference evidence="2" key="1">
    <citation type="submission" date="2024-05" db="EMBL/GenBank/DDBJ databases">
        <title>30 novel species of actinomycetes from the DSMZ collection.</title>
        <authorList>
            <person name="Nouioui I."/>
        </authorList>
    </citation>
    <scope>NUCLEOTIDE SEQUENCE</scope>
    <source>
        <strain evidence="2">DSM 41529</strain>
    </source>
</reference>
<evidence type="ECO:0008006" key="4">
    <source>
        <dbReference type="Google" id="ProtNLM"/>
    </source>
</evidence>
<sequence>MSQQTKQNWFARHKVLTGAGALVVVIAIGGAMAGGGDDNKDKDKGTSAQGTSSGGGSKDTSDGRAEKAEKPKAEAAIGGDGTFQVGSDVKPGTYMSTDNTDGMCYWERAKDSSGETDSLIANDNVMGTAYVTIKATDKIFKSNDCHGWEAVPAKASGAPKSEADGNGGMYRIGADLAPGTYKSTGNADDDTCYWERDKDALHGIDSIIANENVSGNGVVTIAAGDGYFKTNGCKNWKKTN</sequence>
<dbReference type="Proteomes" id="UP001180754">
    <property type="component" value="Unassembled WGS sequence"/>
</dbReference>